<feature type="transmembrane region" description="Helical" evidence="1">
    <location>
        <begin position="273"/>
        <end position="292"/>
    </location>
</feature>
<dbReference type="AlphaFoldDB" id="A0A7G5IKM4"/>
<keyword evidence="1" id="KW-1133">Transmembrane helix</keyword>
<evidence type="ECO:0000313" key="2">
    <source>
        <dbReference type="EMBL" id="QMW23916.1"/>
    </source>
</evidence>
<sequence>MVRMNAMTGNGWMVRLRTRWWWLLVAGALGLLVALVQLNLSTYDYLAQYRVTPVRAEASGVPAGISSIAAVAGVNLGRGDAARPFTLYLQMLKSREVAGDLVRNEALLRGAFPAQWDAARGVWREPASRTRWLRQLIQGLAGAPIATWHKPGAAEMQTYLERELTVADDQRNAIARVSLAAPDPAFAMAILKAAHESADLRLRQRALARTKTAVTYLTETLPTVTVAEHREVLAQALGEQERVRMMAAASAAFAAEPLGSVTVSANPVTPNPFVNIAAIVGLFLVLGVAAVLKVKFPFRSAMV</sequence>
<keyword evidence="1" id="KW-0472">Membrane</keyword>
<accession>A0A7G5IKM4</accession>
<dbReference type="PANTHER" id="PTHR32309:SF31">
    <property type="entry name" value="CAPSULAR EXOPOLYSACCHARIDE FAMILY"/>
    <property type="match status" value="1"/>
</dbReference>
<dbReference type="RefSeq" id="WP_182297739.1">
    <property type="nucleotide sequence ID" value="NZ_CP059851.1"/>
</dbReference>
<dbReference type="InterPro" id="IPR050445">
    <property type="entry name" value="Bact_polysacc_biosynth/exp"/>
</dbReference>
<protein>
    <recommendedName>
        <fullName evidence="4">Chain length determinant protein</fullName>
    </recommendedName>
</protein>
<evidence type="ECO:0000313" key="3">
    <source>
        <dbReference type="Proteomes" id="UP000515292"/>
    </source>
</evidence>
<dbReference type="KEGG" id="sand:H3309_05440"/>
<name>A0A7G5IKM4_9SPHN</name>
<evidence type="ECO:0008006" key="4">
    <source>
        <dbReference type="Google" id="ProtNLM"/>
    </source>
</evidence>
<keyword evidence="1" id="KW-0812">Transmembrane</keyword>
<organism evidence="2 3">
    <name type="scientific">Sandaracinobacteroides saxicola</name>
    <dbReference type="NCBI Taxonomy" id="2759707"/>
    <lineage>
        <taxon>Bacteria</taxon>
        <taxon>Pseudomonadati</taxon>
        <taxon>Pseudomonadota</taxon>
        <taxon>Alphaproteobacteria</taxon>
        <taxon>Sphingomonadales</taxon>
        <taxon>Sphingosinicellaceae</taxon>
        <taxon>Sandaracinobacteroides</taxon>
    </lineage>
</organism>
<evidence type="ECO:0000256" key="1">
    <source>
        <dbReference type="SAM" id="Phobius"/>
    </source>
</evidence>
<dbReference type="EMBL" id="CP059851">
    <property type="protein sequence ID" value="QMW23916.1"/>
    <property type="molecule type" value="Genomic_DNA"/>
</dbReference>
<gene>
    <name evidence="2" type="ORF">H3309_05440</name>
</gene>
<keyword evidence="3" id="KW-1185">Reference proteome</keyword>
<proteinExistence type="predicted"/>
<reference evidence="2 3" key="1">
    <citation type="submission" date="2020-07" db="EMBL/GenBank/DDBJ databases">
        <title>Complete genome sequence for Sandaracinobacter sp. M6.</title>
        <authorList>
            <person name="Tang Y."/>
            <person name="Liu Q."/>
            <person name="Guo Z."/>
            <person name="Lei P."/>
            <person name="Huang B."/>
        </authorList>
    </citation>
    <scope>NUCLEOTIDE SEQUENCE [LARGE SCALE GENOMIC DNA]</scope>
    <source>
        <strain evidence="2 3">M6</strain>
    </source>
</reference>
<dbReference type="PANTHER" id="PTHR32309">
    <property type="entry name" value="TYROSINE-PROTEIN KINASE"/>
    <property type="match status" value="1"/>
</dbReference>
<dbReference type="Proteomes" id="UP000515292">
    <property type="component" value="Chromosome"/>
</dbReference>